<dbReference type="Pfam" id="PF02775">
    <property type="entry name" value="TPP_enzyme_C"/>
    <property type="match status" value="1"/>
</dbReference>
<sequence>MEMLAPATPKSWYLPSKPHKFCPGCGHGITLKALGEAIDELGIQQETIFGCDIGCSLLAWNFFACDSTQTHHGRTTPVMVGIKRARPELITIGYMGDGGGYSIGSQHLLNSAVRNEKVTLILVNNTNYGMTGGQMAPTTLPGQITETSPYGRDPEATGYPTMGPEFIAELTPEGAYVARATVSKYKQLRRLIRNAIRNQMEGNGFSFVEVLSTCPTNWRTNANQTWNFLEEKMEQYFPVGEIKSPLGKGDK</sequence>
<dbReference type="InterPro" id="IPR051457">
    <property type="entry name" value="2-oxoacid:Fd_oxidoreductase"/>
</dbReference>
<dbReference type="SUPFAM" id="SSF52518">
    <property type="entry name" value="Thiamin diphosphate-binding fold (THDP-binding)"/>
    <property type="match status" value="1"/>
</dbReference>
<dbReference type="AlphaFoldDB" id="A0A0W8E2D0"/>
<dbReference type="PANTHER" id="PTHR48084:SF3">
    <property type="entry name" value="SUBUNIT OF PYRUVATE:FLAVODOXIN OXIDOREDUCTASE"/>
    <property type="match status" value="1"/>
</dbReference>
<dbReference type="PANTHER" id="PTHR48084">
    <property type="entry name" value="2-OXOGLUTARATE OXIDOREDUCTASE SUBUNIT KORB-RELATED"/>
    <property type="match status" value="1"/>
</dbReference>
<dbReference type="EMBL" id="LNQE01001917">
    <property type="protein sequence ID" value="KUG02550.1"/>
    <property type="molecule type" value="Genomic_DNA"/>
</dbReference>
<protein>
    <submittedName>
        <fullName evidence="3">2-oxoglutarate oxidoreductase, beta subunit</fullName>
        <ecNumber evidence="3">1.2.7.3</ecNumber>
    </submittedName>
</protein>
<dbReference type="Gene3D" id="3.40.50.970">
    <property type="match status" value="1"/>
</dbReference>
<dbReference type="InterPro" id="IPR029061">
    <property type="entry name" value="THDP-binding"/>
</dbReference>
<feature type="domain" description="Thiamine pyrophosphate enzyme TPP-binding" evidence="2">
    <location>
        <begin position="62"/>
        <end position="210"/>
    </location>
</feature>
<accession>A0A0W8E2D0</accession>
<evidence type="ECO:0000259" key="2">
    <source>
        <dbReference type="Pfam" id="PF02775"/>
    </source>
</evidence>
<gene>
    <name evidence="3" type="ORF">ASZ90_020046</name>
</gene>
<dbReference type="GO" id="GO:0047553">
    <property type="term" value="F:2-oxoglutarate synthase activity"/>
    <property type="evidence" value="ECO:0007669"/>
    <property type="project" value="UniProtKB-EC"/>
</dbReference>
<comment type="caution">
    <text evidence="3">The sequence shown here is derived from an EMBL/GenBank/DDBJ whole genome shotgun (WGS) entry which is preliminary data.</text>
</comment>
<keyword evidence="1 3" id="KW-0560">Oxidoreductase</keyword>
<evidence type="ECO:0000313" key="3">
    <source>
        <dbReference type="EMBL" id="KUG02550.1"/>
    </source>
</evidence>
<organism evidence="3">
    <name type="scientific">hydrocarbon metagenome</name>
    <dbReference type="NCBI Taxonomy" id="938273"/>
    <lineage>
        <taxon>unclassified sequences</taxon>
        <taxon>metagenomes</taxon>
        <taxon>ecological metagenomes</taxon>
    </lineage>
</organism>
<dbReference type="EC" id="1.2.7.3" evidence="3"/>
<reference evidence="3" key="1">
    <citation type="journal article" date="2015" name="Proc. Natl. Acad. Sci. U.S.A.">
        <title>Networks of energetic and metabolic interactions define dynamics in microbial communities.</title>
        <authorList>
            <person name="Embree M."/>
            <person name="Liu J.K."/>
            <person name="Al-Bassam M.M."/>
            <person name="Zengler K."/>
        </authorList>
    </citation>
    <scope>NUCLEOTIDE SEQUENCE</scope>
</reference>
<dbReference type="InterPro" id="IPR011766">
    <property type="entry name" value="TPP_enzyme_TPP-bd"/>
</dbReference>
<name>A0A0W8E2D0_9ZZZZ</name>
<dbReference type="GO" id="GO:0045333">
    <property type="term" value="P:cellular respiration"/>
    <property type="evidence" value="ECO:0007669"/>
    <property type="project" value="UniProtKB-ARBA"/>
</dbReference>
<proteinExistence type="predicted"/>
<evidence type="ECO:0000256" key="1">
    <source>
        <dbReference type="ARBA" id="ARBA00023002"/>
    </source>
</evidence>
<dbReference type="GO" id="GO:0030976">
    <property type="term" value="F:thiamine pyrophosphate binding"/>
    <property type="evidence" value="ECO:0007669"/>
    <property type="project" value="InterPro"/>
</dbReference>